<accession>A0ABQ5N9B3</accession>
<sequence length="117" mass="13713">MEKVSSKRLIVNLEEYVVEVAQEKANIMFKGDLDCYINWLICSNNKHEIKKKVKLIDEVLEAKKPQSIPDTVKTAMYNNECDFCKEPIYQGEEICQAEGYEHYIHKKCCKKESKTNF</sequence>
<organism evidence="1 2">
    <name type="scientific">Clostridium omnivorum</name>
    <dbReference type="NCBI Taxonomy" id="1604902"/>
    <lineage>
        <taxon>Bacteria</taxon>
        <taxon>Bacillati</taxon>
        <taxon>Bacillota</taxon>
        <taxon>Clostridia</taxon>
        <taxon>Eubacteriales</taxon>
        <taxon>Clostridiaceae</taxon>
        <taxon>Clostridium</taxon>
    </lineage>
</organism>
<comment type="caution">
    <text evidence="1">The sequence shown here is derived from an EMBL/GenBank/DDBJ whole genome shotgun (WGS) entry which is preliminary data.</text>
</comment>
<dbReference type="EMBL" id="BRXR01000001">
    <property type="protein sequence ID" value="GLC31689.1"/>
    <property type="molecule type" value="Genomic_DNA"/>
</dbReference>
<protein>
    <submittedName>
        <fullName evidence="1">Uncharacterized protein</fullName>
    </submittedName>
</protein>
<proteinExistence type="predicted"/>
<keyword evidence="2" id="KW-1185">Reference proteome</keyword>
<name>A0ABQ5N9B3_9CLOT</name>
<evidence type="ECO:0000313" key="1">
    <source>
        <dbReference type="EMBL" id="GLC31689.1"/>
    </source>
</evidence>
<dbReference type="RefSeq" id="WP_264851018.1">
    <property type="nucleotide sequence ID" value="NZ_BRXR01000001.1"/>
</dbReference>
<reference evidence="1 2" key="1">
    <citation type="journal article" date="2024" name="Int. J. Syst. Evol. Microbiol.">
        <title>Clostridium omnivorum sp. nov., isolated from anoxic soil under the treatment of reductive soil disinfestation.</title>
        <authorList>
            <person name="Ueki A."/>
            <person name="Tonouchi A."/>
            <person name="Kaku N."/>
            <person name="Honma S."/>
            <person name="Ueki K."/>
        </authorList>
    </citation>
    <scope>NUCLEOTIDE SEQUENCE [LARGE SCALE GENOMIC DNA]</scope>
    <source>
        <strain evidence="1 2">E14</strain>
    </source>
</reference>
<evidence type="ECO:0000313" key="2">
    <source>
        <dbReference type="Proteomes" id="UP001208567"/>
    </source>
</evidence>
<gene>
    <name evidence="1" type="ORF">bsdE14_30990</name>
</gene>
<dbReference type="Proteomes" id="UP001208567">
    <property type="component" value="Unassembled WGS sequence"/>
</dbReference>